<proteinExistence type="predicted"/>
<accession>A0A2H4Q1R6</accession>
<gene>
    <name evidence="1" type="ORF">SAMN05444271_13825</name>
</gene>
<dbReference type="Gene3D" id="3.30.2010.10">
    <property type="entry name" value="Metalloproteases ('zincins'), catalytic domain"/>
    <property type="match status" value="1"/>
</dbReference>
<dbReference type="GO" id="GO:0008233">
    <property type="term" value="F:peptidase activity"/>
    <property type="evidence" value="ECO:0007669"/>
    <property type="project" value="UniProtKB-KW"/>
</dbReference>
<keyword evidence="1" id="KW-0645">Protease</keyword>
<reference evidence="1 2" key="1">
    <citation type="submission" date="2016-10" db="EMBL/GenBank/DDBJ databases">
        <authorList>
            <person name="de Groot N.N."/>
        </authorList>
    </citation>
    <scope>NUCLEOTIDE SEQUENCE [LARGE SCALE GENOMIC DNA]</scope>
    <source>
        <strain evidence="1 2">DSM 22187</strain>
    </source>
</reference>
<dbReference type="KEGG" id="hae:halTADL_1535"/>
<accession>A0A1H6XE91</accession>
<protein>
    <submittedName>
        <fullName evidence="1">Zn-dependent protease with chaperone function</fullName>
    </submittedName>
</protein>
<dbReference type="GO" id="GO:0006508">
    <property type="term" value="P:proteolysis"/>
    <property type="evidence" value="ECO:0007669"/>
    <property type="project" value="UniProtKB-KW"/>
</dbReference>
<keyword evidence="2" id="KW-1185">Reference proteome</keyword>
<evidence type="ECO:0000313" key="2">
    <source>
        <dbReference type="Proteomes" id="UP000198888"/>
    </source>
</evidence>
<evidence type="ECO:0000313" key="1">
    <source>
        <dbReference type="EMBL" id="SEJ27438.1"/>
    </source>
</evidence>
<dbReference type="GeneID" id="35002333"/>
<organism evidence="1 2">
    <name type="scientific">Halohasta litchfieldiae</name>
    <dbReference type="NCBI Taxonomy" id="1073996"/>
    <lineage>
        <taxon>Archaea</taxon>
        <taxon>Methanobacteriati</taxon>
        <taxon>Methanobacteriota</taxon>
        <taxon>Stenosarchaea group</taxon>
        <taxon>Halobacteria</taxon>
        <taxon>Halobacteriales</taxon>
        <taxon>Haloferacaceae</taxon>
        <taxon>Halohasta</taxon>
    </lineage>
</organism>
<sequence length="574" mass="64660">MKIYQAHYETQEGLGPKPALEYECEQLQTQGALEIFTKDYSYYGGKAYILDTDTNEIIEIYVAHPLYTLSSVLLVSYAAILLLTGFETSLADLFGELFATVLPVSAIIVAFVPEMIINRQPNGFRTANYPDNKLPDMQPVAFLNKVTFSKLVYLNYISAGILLHSEIFNSIHILSPVYFLGIGAIILLQKNAHDPATDKTVFLSVFALFPYGITTLNLLIYSQWERMIIDVIDVWVRTIQLTNELVAKIVQVSLIGLNTDQGKIIAEFTRNLIASLRFVSELLAAISQTPLVGLIITNLLILYVLTHLKQNLDSPSDPFGMYTHPPNITDKKYLRIGMSLILCVYIMTSLGILLSQLFGYPFIPIGAVTSGILIFWPLGIILPAGIAVWYRHRSDRTAINDIDVGNHQFEIESIPVVVKDIIKKGKLAFVLPNSGKPVIIVDQQLCNKLSDDEMKAICYHELYHVNHDSIRYQTRIETPIIGTLLFFLFTNLEKIYNDEYRADEFAAQQVSAETVIDALRKAESLKQTNDKSKIKAEIDQGWWGYLELFCSPPVLSIYSPPTKDRIMRLEALSI</sequence>
<dbReference type="Proteomes" id="UP000198888">
    <property type="component" value="Unassembled WGS sequence"/>
</dbReference>
<keyword evidence="1" id="KW-0378">Hydrolase</keyword>
<name>A0A1H6XE91_9EURY</name>
<dbReference type="AlphaFoldDB" id="A0A1H6XE91"/>
<dbReference type="RefSeq" id="WP_089673672.1">
    <property type="nucleotide sequence ID" value="NZ_CP024845.1"/>
</dbReference>
<dbReference type="EMBL" id="FNYR01000038">
    <property type="protein sequence ID" value="SEJ27438.1"/>
    <property type="molecule type" value="Genomic_DNA"/>
</dbReference>